<evidence type="ECO:0000313" key="2">
    <source>
        <dbReference type="Proteomes" id="UP000001542"/>
    </source>
</evidence>
<dbReference type="KEGG" id="tva:4771209"/>
<reference evidence="1" key="2">
    <citation type="journal article" date="2007" name="Science">
        <title>Draft genome sequence of the sexually transmitted pathogen Trichomonas vaginalis.</title>
        <authorList>
            <person name="Carlton J.M."/>
            <person name="Hirt R.P."/>
            <person name="Silva J.C."/>
            <person name="Delcher A.L."/>
            <person name="Schatz M."/>
            <person name="Zhao Q."/>
            <person name="Wortman J.R."/>
            <person name="Bidwell S.L."/>
            <person name="Alsmark U.C.M."/>
            <person name="Besteiro S."/>
            <person name="Sicheritz-Ponten T."/>
            <person name="Noel C.J."/>
            <person name="Dacks J.B."/>
            <person name="Foster P.G."/>
            <person name="Simillion C."/>
            <person name="Van de Peer Y."/>
            <person name="Miranda-Saavedra D."/>
            <person name="Barton G.J."/>
            <person name="Westrop G.D."/>
            <person name="Mueller S."/>
            <person name="Dessi D."/>
            <person name="Fiori P.L."/>
            <person name="Ren Q."/>
            <person name="Paulsen I."/>
            <person name="Zhang H."/>
            <person name="Bastida-Corcuera F.D."/>
            <person name="Simoes-Barbosa A."/>
            <person name="Brown M.T."/>
            <person name="Hayes R.D."/>
            <person name="Mukherjee M."/>
            <person name="Okumura C.Y."/>
            <person name="Schneider R."/>
            <person name="Smith A.J."/>
            <person name="Vanacova S."/>
            <person name="Villalvazo M."/>
            <person name="Haas B.J."/>
            <person name="Pertea M."/>
            <person name="Feldblyum T.V."/>
            <person name="Utterback T.R."/>
            <person name="Shu C.L."/>
            <person name="Osoegawa K."/>
            <person name="de Jong P.J."/>
            <person name="Hrdy I."/>
            <person name="Horvathova L."/>
            <person name="Zubacova Z."/>
            <person name="Dolezal P."/>
            <person name="Malik S.B."/>
            <person name="Logsdon J.M. Jr."/>
            <person name="Henze K."/>
            <person name="Gupta A."/>
            <person name="Wang C.C."/>
            <person name="Dunne R.L."/>
            <person name="Upcroft J.A."/>
            <person name="Upcroft P."/>
            <person name="White O."/>
            <person name="Salzberg S.L."/>
            <person name="Tang P."/>
            <person name="Chiu C.-H."/>
            <person name="Lee Y.-S."/>
            <person name="Embley T.M."/>
            <person name="Coombs G.H."/>
            <person name="Mottram J.C."/>
            <person name="Tachezy J."/>
            <person name="Fraser-Liggett C.M."/>
            <person name="Johnson P.J."/>
        </authorList>
    </citation>
    <scope>NUCLEOTIDE SEQUENCE [LARGE SCALE GENOMIC DNA]</scope>
    <source>
        <strain evidence="1">G3</strain>
    </source>
</reference>
<keyword evidence="2" id="KW-1185">Reference proteome</keyword>
<organism evidence="1 2">
    <name type="scientific">Trichomonas vaginalis (strain ATCC PRA-98 / G3)</name>
    <dbReference type="NCBI Taxonomy" id="412133"/>
    <lineage>
        <taxon>Eukaryota</taxon>
        <taxon>Metamonada</taxon>
        <taxon>Parabasalia</taxon>
        <taxon>Trichomonadida</taxon>
        <taxon>Trichomonadidae</taxon>
        <taxon>Trichomonas</taxon>
    </lineage>
</organism>
<name>A2E2A4_TRIV3</name>
<dbReference type="VEuPathDB" id="TrichDB:TVAG_097740"/>
<accession>A2E2A4</accession>
<dbReference type="VEuPathDB" id="TrichDB:TVAGG3_0964890"/>
<dbReference type="InParanoid" id="A2E2A4"/>
<dbReference type="AlphaFoldDB" id="A2E2A4"/>
<evidence type="ECO:0000313" key="1">
    <source>
        <dbReference type="EMBL" id="EAY13204.1"/>
    </source>
</evidence>
<dbReference type="EMBL" id="DS113289">
    <property type="protein sequence ID" value="EAY13204.1"/>
    <property type="molecule type" value="Genomic_DNA"/>
</dbReference>
<dbReference type="Proteomes" id="UP000001542">
    <property type="component" value="Unassembled WGS sequence"/>
</dbReference>
<protein>
    <submittedName>
        <fullName evidence="1">Uncharacterized protein</fullName>
    </submittedName>
</protein>
<reference evidence="1" key="1">
    <citation type="submission" date="2006-10" db="EMBL/GenBank/DDBJ databases">
        <authorList>
            <person name="Amadeo P."/>
            <person name="Zhao Q."/>
            <person name="Wortman J."/>
            <person name="Fraser-Liggett C."/>
            <person name="Carlton J."/>
        </authorList>
    </citation>
    <scope>NUCLEOTIDE SEQUENCE</scope>
    <source>
        <strain evidence="1">G3</strain>
    </source>
</reference>
<gene>
    <name evidence="1" type="ORF">TVAG_097740</name>
</gene>
<proteinExistence type="predicted"/>
<sequence length="99" mass="11671">MEQELEVIARVRFISDKGWEKSDEAKVFVGKSLSILSRAEPWLVSPFDPSAFANPKRELIYLERVLLPLFSYYSMKNEFMMGDMRTIRSNIRQIRLQPK</sequence>
<dbReference type="RefSeq" id="XP_001325427.1">
    <property type="nucleotide sequence ID" value="XM_001325392.1"/>
</dbReference>